<accession>A0A838B762</accession>
<keyword evidence="4 6" id="KW-0378">Hydrolase</keyword>
<dbReference type="PANTHER" id="PTHR14389:SF3">
    <property type="entry name" value="PROTEIN FAM111A-LIKE"/>
    <property type="match status" value="1"/>
</dbReference>
<dbReference type="PANTHER" id="PTHR14389">
    <property type="entry name" value="SI:CH1073-475A24.1"/>
    <property type="match status" value="1"/>
</dbReference>
<dbReference type="Proteomes" id="UP000558284">
    <property type="component" value="Unassembled WGS sequence"/>
</dbReference>
<sequence>MAYLPYEKILDINTEAIELGLHLRREQLLAGLNNAFVAQLKLLPDPASQLLSDLTQMNQVPVIIGNEVPLYRWLSNAAYTMSFMPDKQAWFRALADQVMAQFKASDAGKASAQTPAGVPSQLLPEKVIFINDMVPFGFLKGAARTGAATARLMVPSFQAGQPRTWPMSTQQKSYFGTGWLFGPKHIITNHHVVNARDPGDPDALEPDFKLQGERTTVQFDYDAPDSQGLSVTVAKTCAWSKLLDYSILELQQSPNRPCLPLWGGEMKLDEDSYLPVNIIQHPGGNPKQMGIRNNLAAKLTERDIAYFTDTEGGSSGSAVCNDDWNVMALHKASDQSSGKFEYQGKTTAWINVGTRIDKIIADLKQNQSALWQQIGATVIT</sequence>
<comment type="caution">
    <text evidence="8">The sequence shown here is derived from an EMBL/GenBank/DDBJ whole genome shotgun (WGS) entry which is preliminary data.</text>
</comment>
<keyword evidence="9" id="KW-1185">Reference proteome</keyword>
<name>A0A838B762_9HYPH</name>
<dbReference type="Pfam" id="PF13365">
    <property type="entry name" value="Trypsin_2"/>
    <property type="match status" value="1"/>
</dbReference>
<evidence type="ECO:0000256" key="3">
    <source>
        <dbReference type="ARBA" id="ARBA00022729"/>
    </source>
</evidence>
<evidence type="ECO:0000256" key="4">
    <source>
        <dbReference type="ARBA" id="ARBA00022801"/>
    </source>
</evidence>
<evidence type="ECO:0000256" key="5">
    <source>
        <dbReference type="ARBA" id="ARBA00022825"/>
    </source>
</evidence>
<evidence type="ECO:0000256" key="2">
    <source>
        <dbReference type="ARBA" id="ARBA00022670"/>
    </source>
</evidence>
<keyword evidence="5 6" id="KW-0720">Serine protease</keyword>
<evidence type="ECO:0000256" key="1">
    <source>
        <dbReference type="ARBA" id="ARBA00008764"/>
    </source>
</evidence>
<dbReference type="GO" id="GO:0008236">
    <property type="term" value="F:serine-type peptidase activity"/>
    <property type="evidence" value="ECO:0007669"/>
    <property type="project" value="UniProtKB-KW"/>
</dbReference>
<dbReference type="InterPro" id="IPR009003">
    <property type="entry name" value="Peptidase_S1_PA"/>
</dbReference>
<reference evidence="8 9" key="1">
    <citation type="submission" date="2020-07" db="EMBL/GenBank/DDBJ databases">
        <title>Definition of the novel symbiovar canariense within Mesorhizobium novociceri, a new species of genus Mesorhizobium nodulating Cicer canariense in the Caldera de Taburiente National Park (La Palma, Canary Islands).</title>
        <authorList>
            <person name="Leon-Barrios M."/>
            <person name="Perez-Yepez J."/>
            <person name="Flores-Felix J.D."/>
            <person name="Ramirez-Baena M.H."/>
            <person name="Pulido-Suarez L."/>
            <person name="Igual J.M."/>
            <person name="Velazquez E."/>
            <person name="Peix A."/>
        </authorList>
    </citation>
    <scope>NUCLEOTIDE SEQUENCE [LARGE SCALE GENOMIC DNA]</scope>
    <source>
        <strain evidence="8 9">CCANP35</strain>
    </source>
</reference>
<dbReference type="InterPro" id="IPR043504">
    <property type="entry name" value="Peptidase_S1_PA_chymotrypsin"/>
</dbReference>
<dbReference type="AlphaFoldDB" id="A0A838B762"/>
<proteinExistence type="inferred from homology"/>
<dbReference type="Pfam" id="PF19957">
    <property type="entry name" value="EAD5"/>
    <property type="match status" value="1"/>
</dbReference>
<organism evidence="8 9">
    <name type="scientific">Mesorhizobium neociceri</name>
    <dbReference type="NCBI Taxonomy" id="1307853"/>
    <lineage>
        <taxon>Bacteria</taxon>
        <taxon>Pseudomonadati</taxon>
        <taxon>Pseudomonadota</taxon>
        <taxon>Alphaproteobacteria</taxon>
        <taxon>Hyphomicrobiales</taxon>
        <taxon>Phyllobacteriaceae</taxon>
        <taxon>Mesorhizobium</taxon>
    </lineage>
</organism>
<dbReference type="SUPFAM" id="SSF50494">
    <property type="entry name" value="Trypsin-like serine proteases"/>
    <property type="match status" value="1"/>
</dbReference>
<evidence type="ECO:0000313" key="8">
    <source>
        <dbReference type="EMBL" id="MBA1141811.1"/>
    </source>
</evidence>
<dbReference type="EMBL" id="JACDTY010000007">
    <property type="protein sequence ID" value="MBA1141811.1"/>
    <property type="molecule type" value="Genomic_DNA"/>
</dbReference>
<evidence type="ECO:0000256" key="6">
    <source>
        <dbReference type="RuleBase" id="RU004296"/>
    </source>
</evidence>
<dbReference type="InterPro" id="IPR045432">
    <property type="entry name" value="EAD5"/>
</dbReference>
<dbReference type="Gene3D" id="2.40.10.10">
    <property type="entry name" value="Trypsin-like serine proteases"/>
    <property type="match status" value="2"/>
</dbReference>
<dbReference type="PRINTS" id="PR00839">
    <property type="entry name" value="V8PROTEASE"/>
</dbReference>
<dbReference type="InterPro" id="IPR008256">
    <property type="entry name" value="Peptidase_S1B"/>
</dbReference>
<dbReference type="EC" id="3.4.21.-" evidence="6"/>
<keyword evidence="2 6" id="KW-0645">Protease</keyword>
<feature type="domain" description="Effector-associated" evidence="7">
    <location>
        <begin position="3"/>
        <end position="140"/>
    </location>
</feature>
<dbReference type="GO" id="GO:0006508">
    <property type="term" value="P:proteolysis"/>
    <property type="evidence" value="ECO:0007669"/>
    <property type="project" value="UniProtKB-KW"/>
</dbReference>
<protein>
    <recommendedName>
        <fullName evidence="6">Serine protease</fullName>
        <ecNumber evidence="6">3.4.21.-</ecNumber>
    </recommendedName>
</protein>
<comment type="similarity">
    <text evidence="1 6">Belongs to the peptidase S1B family.</text>
</comment>
<evidence type="ECO:0000313" key="9">
    <source>
        <dbReference type="Proteomes" id="UP000558284"/>
    </source>
</evidence>
<gene>
    <name evidence="8" type="ORF">H0241_16315</name>
</gene>
<dbReference type="RefSeq" id="WP_181058683.1">
    <property type="nucleotide sequence ID" value="NZ_JACDTY010000007.1"/>
</dbReference>
<evidence type="ECO:0000259" key="7">
    <source>
        <dbReference type="Pfam" id="PF19957"/>
    </source>
</evidence>
<keyword evidence="3" id="KW-0732">Signal</keyword>